<dbReference type="GO" id="GO:0022857">
    <property type="term" value="F:transmembrane transporter activity"/>
    <property type="evidence" value="ECO:0007669"/>
    <property type="project" value="InterPro"/>
</dbReference>
<reference evidence="9" key="1">
    <citation type="journal article" date="2018" name="Science">
        <title>A primordial and reversible TCA cycle in a facultatively chemolithoautotrophic thermophile.</title>
        <authorList>
            <person name="Nunoura T."/>
            <person name="Chikaraishi Y."/>
            <person name="Izaki R."/>
            <person name="Suwa T."/>
            <person name="Sato T."/>
            <person name="Harada T."/>
            <person name="Mori K."/>
            <person name="Kato Y."/>
            <person name="Miyazaki M."/>
            <person name="Shimamura S."/>
            <person name="Yanagawa K."/>
            <person name="Shuto A."/>
            <person name="Ohkouchi N."/>
            <person name="Fujita N."/>
            <person name="Takaki Y."/>
            <person name="Atomi H."/>
            <person name="Takai K."/>
        </authorList>
    </citation>
    <scope>NUCLEOTIDE SEQUENCE [LARGE SCALE GENOMIC DNA]</scope>
    <source>
        <strain evidence="9">DSM 17441 / JCM 13301 / NBRC 103674 / ABI70S6</strain>
    </source>
</reference>
<dbReference type="PANTHER" id="PTHR32347">
    <property type="entry name" value="EFFLUX SYSTEM COMPONENT YKNX-RELATED"/>
    <property type="match status" value="1"/>
</dbReference>
<dbReference type="GO" id="GO:0030313">
    <property type="term" value="C:cell envelope"/>
    <property type="evidence" value="ECO:0007669"/>
    <property type="project" value="UniProtKB-SubCell"/>
</dbReference>
<dbReference type="EMBL" id="AP013035">
    <property type="protein sequence ID" value="BAT72168.1"/>
    <property type="molecule type" value="Genomic_DNA"/>
</dbReference>
<evidence type="ECO:0000259" key="6">
    <source>
        <dbReference type="Pfam" id="PF25954"/>
    </source>
</evidence>
<comment type="similarity">
    <text evidence="2">Belongs to the membrane fusion protein (MFP) (TC 8.A.1) family.</text>
</comment>
<dbReference type="Gene3D" id="2.40.50.100">
    <property type="match status" value="1"/>
</dbReference>
<dbReference type="Gene3D" id="6.10.140.1990">
    <property type="match status" value="1"/>
</dbReference>
<name>A0A0S3QV04_THET7</name>
<dbReference type="Gene3D" id="2.40.30.170">
    <property type="match status" value="1"/>
</dbReference>
<evidence type="ECO:0000313" key="8">
    <source>
        <dbReference type="EMBL" id="BAT72168.1"/>
    </source>
</evidence>
<dbReference type="GO" id="GO:0019898">
    <property type="term" value="C:extrinsic component of membrane"/>
    <property type="evidence" value="ECO:0007669"/>
    <property type="project" value="InterPro"/>
</dbReference>
<dbReference type="Pfam" id="PF25917">
    <property type="entry name" value="BSH_RND"/>
    <property type="match status" value="1"/>
</dbReference>
<feature type="domain" description="CusB-like beta-barrel" evidence="6">
    <location>
        <begin position="256"/>
        <end position="330"/>
    </location>
</feature>
<evidence type="ECO:0000259" key="5">
    <source>
        <dbReference type="Pfam" id="PF25917"/>
    </source>
</evidence>
<evidence type="ECO:0000259" key="7">
    <source>
        <dbReference type="Pfam" id="PF25967"/>
    </source>
</evidence>
<dbReference type="InterPro" id="IPR030190">
    <property type="entry name" value="MacA_alpha-hairpin_sf"/>
</dbReference>
<dbReference type="Gene3D" id="2.40.420.20">
    <property type="match status" value="1"/>
</dbReference>
<evidence type="ECO:0000256" key="3">
    <source>
        <dbReference type="ARBA" id="ARBA00023054"/>
    </source>
</evidence>
<feature type="domain" description="Multidrug resistance protein MdtA-like barrel-sandwich hybrid" evidence="5">
    <location>
        <begin position="56"/>
        <end position="244"/>
    </location>
</feature>
<evidence type="ECO:0000313" key="9">
    <source>
        <dbReference type="Proteomes" id="UP000063234"/>
    </source>
</evidence>
<dbReference type="InterPro" id="IPR058625">
    <property type="entry name" value="MdtA-like_BSH"/>
</dbReference>
<gene>
    <name evidence="8" type="primary">macA</name>
    <name evidence="8" type="ORF">TST_1381</name>
</gene>
<dbReference type="OrthoDB" id="9810430at2"/>
<dbReference type="PATRIC" id="fig|1298851.3.peg.1457"/>
<dbReference type="Pfam" id="PF25954">
    <property type="entry name" value="Beta-barrel_RND_2"/>
    <property type="match status" value="1"/>
</dbReference>
<dbReference type="KEGG" id="ttk:TST_1381"/>
<sequence>MKRISFLFLVLTLVSIGCSRGKKSEFVPKGEVKVKRGDIVLEVTATGTVKAQVGAQVKVGARISGKVERLFVQEGDEVKKGQLIAVIEHKDLKANMLAKKYAMEAAESKLRQIEETYPLKIETQKKKVREAEAEFSLAQVTYQRIVALYKDGLASKQQIDEAYRDLSVKKNRLLAEKKVLEQLEREYNRQREIALRDYEAAKKEYEKAKVVYGYAFIYSPISGVVSSVSTQQGETVVAGLNAPTFITVIDLSRLQVDAYVDETDIGKVKPGQKATFVVDAYPDKVFEGVVSAVYPGAIIRNNVVFYDTKIDIKTPYVGLLKPSMTADVTIIAGTKHNVLVVPAAAVKVGIDGKSYVMLKKKGKWVKTPVKTGWESQGKVEILEGLKEGDVVALW</sequence>
<dbReference type="InterPro" id="IPR050465">
    <property type="entry name" value="UPF0194_transport"/>
</dbReference>
<keyword evidence="9" id="KW-1185">Reference proteome</keyword>
<dbReference type="Proteomes" id="UP000063234">
    <property type="component" value="Chromosome"/>
</dbReference>
<dbReference type="GO" id="GO:1990961">
    <property type="term" value="P:xenobiotic detoxification by transmembrane export across the plasma membrane"/>
    <property type="evidence" value="ECO:0007669"/>
    <property type="project" value="InterPro"/>
</dbReference>
<dbReference type="Pfam" id="PF25967">
    <property type="entry name" value="RND-MFP_C"/>
    <property type="match status" value="1"/>
</dbReference>
<evidence type="ECO:0000256" key="2">
    <source>
        <dbReference type="ARBA" id="ARBA00009477"/>
    </source>
</evidence>
<dbReference type="PROSITE" id="PS51257">
    <property type="entry name" value="PROKAR_LIPOPROTEIN"/>
    <property type="match status" value="1"/>
</dbReference>
<dbReference type="RefSeq" id="WP_068550156.1">
    <property type="nucleotide sequence ID" value="NZ_AP013035.1"/>
</dbReference>
<feature type="domain" description="Multidrug resistance protein MdtA-like C-terminal permuted SH3" evidence="7">
    <location>
        <begin position="337"/>
        <end position="391"/>
    </location>
</feature>
<dbReference type="InterPro" id="IPR058792">
    <property type="entry name" value="Beta-barrel_RND_2"/>
</dbReference>
<dbReference type="PANTHER" id="PTHR32347:SF14">
    <property type="entry name" value="EFFLUX SYSTEM COMPONENT YKNX-RELATED"/>
    <property type="match status" value="1"/>
</dbReference>
<evidence type="ECO:0000256" key="4">
    <source>
        <dbReference type="SAM" id="Coils"/>
    </source>
</evidence>
<dbReference type="SUPFAM" id="SSF111369">
    <property type="entry name" value="HlyD-like secretion proteins"/>
    <property type="match status" value="2"/>
</dbReference>
<feature type="coiled-coil region" evidence="4">
    <location>
        <begin position="163"/>
        <end position="208"/>
    </location>
</feature>
<protein>
    <submittedName>
        <fullName evidence="8">Macrolide-specific efflux protein MacA</fullName>
    </submittedName>
</protein>
<proteinExistence type="inferred from homology"/>
<organism evidence="8 9">
    <name type="scientific">Thermosulfidibacter takaii (strain DSM 17441 / JCM 13301 / NBRC 103674 / ABI70S6)</name>
    <dbReference type="NCBI Taxonomy" id="1298851"/>
    <lineage>
        <taxon>Bacteria</taxon>
        <taxon>Pseudomonadati</taxon>
        <taxon>Thermosulfidibacterota</taxon>
        <taxon>Thermosulfidibacteria</taxon>
        <taxon>Thermosulfidibacterales</taxon>
        <taxon>Thermosulfidibacteraceae</taxon>
    </lineage>
</organism>
<dbReference type="GO" id="GO:1990195">
    <property type="term" value="C:macrolide transmembrane transporter complex"/>
    <property type="evidence" value="ECO:0007669"/>
    <property type="project" value="InterPro"/>
</dbReference>
<dbReference type="STRING" id="1298851.TST_1381"/>
<evidence type="ECO:0000256" key="1">
    <source>
        <dbReference type="ARBA" id="ARBA00004196"/>
    </source>
</evidence>
<keyword evidence="3 4" id="KW-0175">Coiled coil</keyword>
<dbReference type="InterPro" id="IPR058627">
    <property type="entry name" value="MdtA-like_C"/>
</dbReference>
<dbReference type="NCBIfam" id="TIGR01730">
    <property type="entry name" value="RND_mfp"/>
    <property type="match status" value="1"/>
</dbReference>
<accession>A0A0S3QV04</accession>
<comment type="subcellular location">
    <subcellularLocation>
        <location evidence="1">Cell envelope</location>
    </subcellularLocation>
</comment>
<dbReference type="InterPro" id="IPR006143">
    <property type="entry name" value="RND_pump_MFP"/>
</dbReference>
<dbReference type="AlphaFoldDB" id="A0A0S3QV04"/>